<evidence type="ECO:0000313" key="4">
    <source>
        <dbReference type="Proteomes" id="UP001501536"/>
    </source>
</evidence>
<proteinExistence type="predicted"/>
<protein>
    <recommendedName>
        <fullName evidence="5">LysM domain-containing protein</fullName>
    </recommendedName>
</protein>
<evidence type="ECO:0000256" key="1">
    <source>
        <dbReference type="SAM" id="MobiDB-lite"/>
    </source>
</evidence>
<dbReference type="Gene3D" id="3.10.350.10">
    <property type="entry name" value="LysM domain"/>
    <property type="match status" value="1"/>
</dbReference>
<dbReference type="InterPro" id="IPR018392">
    <property type="entry name" value="LysM"/>
</dbReference>
<dbReference type="RefSeq" id="WP_344879975.1">
    <property type="nucleotide sequence ID" value="NZ_BAABCJ010000001.1"/>
</dbReference>
<evidence type="ECO:0000313" key="3">
    <source>
        <dbReference type="EMBL" id="GAA3696603.1"/>
    </source>
</evidence>
<sequence length="277" mass="28881">MRTALASGPEPLLDETEEETSTRPGKPLPSDVVLALIPFCVMPVVLAAARSHLDSQPWDALLLLPQQVSESGLQAAVVAFLAAVAALACLWWAGTLALAVLGACLRRIRLPRLASGIDRLAPSHMRRIAALVVCFNVATAPAAFGASGTEPAAIESVAAGTATPATAPSPGWVTPTGADRGHSSTSRPLEAPDPAWRPAPPPPALERVLGPTRPVSDEVVVRPGDTLWSLAARHLGPDASDLDIAEEWPRWYHANLGVIGSDPNSLHPGMALRPPTG</sequence>
<dbReference type="InterPro" id="IPR036779">
    <property type="entry name" value="LysM_dom_sf"/>
</dbReference>
<feature type="compositionally biased region" description="Low complexity" evidence="1">
    <location>
        <begin position="160"/>
        <end position="171"/>
    </location>
</feature>
<dbReference type="EMBL" id="BAABCJ010000001">
    <property type="protein sequence ID" value="GAA3696603.1"/>
    <property type="molecule type" value="Genomic_DNA"/>
</dbReference>
<keyword evidence="2" id="KW-0812">Transmembrane</keyword>
<accession>A0ABP7CUU6</accession>
<evidence type="ECO:0008006" key="5">
    <source>
        <dbReference type="Google" id="ProtNLM"/>
    </source>
</evidence>
<feature type="region of interest" description="Disordered" evidence="1">
    <location>
        <begin position="160"/>
        <end position="210"/>
    </location>
</feature>
<keyword evidence="4" id="KW-1185">Reference proteome</keyword>
<reference evidence="4" key="1">
    <citation type="journal article" date="2019" name="Int. J. Syst. Evol. Microbiol.">
        <title>The Global Catalogue of Microorganisms (GCM) 10K type strain sequencing project: providing services to taxonomists for standard genome sequencing and annotation.</title>
        <authorList>
            <consortium name="The Broad Institute Genomics Platform"/>
            <consortium name="The Broad Institute Genome Sequencing Center for Infectious Disease"/>
            <person name="Wu L."/>
            <person name="Ma J."/>
        </authorList>
    </citation>
    <scope>NUCLEOTIDE SEQUENCE [LARGE SCALE GENOMIC DNA]</scope>
    <source>
        <strain evidence="4">JCM 16961</strain>
    </source>
</reference>
<comment type="caution">
    <text evidence="3">The sequence shown here is derived from an EMBL/GenBank/DDBJ whole genome shotgun (WGS) entry which is preliminary data.</text>
</comment>
<feature type="transmembrane region" description="Helical" evidence="2">
    <location>
        <begin position="32"/>
        <end position="53"/>
    </location>
</feature>
<dbReference type="CDD" id="cd00118">
    <property type="entry name" value="LysM"/>
    <property type="match status" value="1"/>
</dbReference>
<gene>
    <name evidence="3" type="ORF">GCM10022377_06840</name>
</gene>
<keyword evidence="2" id="KW-0472">Membrane</keyword>
<feature type="region of interest" description="Disordered" evidence="1">
    <location>
        <begin position="1"/>
        <end position="26"/>
    </location>
</feature>
<keyword evidence="2" id="KW-1133">Transmembrane helix</keyword>
<feature type="transmembrane region" description="Helical" evidence="2">
    <location>
        <begin position="73"/>
        <end position="105"/>
    </location>
</feature>
<name>A0ABP7CUU6_9MICC</name>
<organism evidence="3 4">
    <name type="scientific">Zhihengliuella alba</name>
    <dbReference type="NCBI Taxonomy" id="547018"/>
    <lineage>
        <taxon>Bacteria</taxon>
        <taxon>Bacillati</taxon>
        <taxon>Actinomycetota</taxon>
        <taxon>Actinomycetes</taxon>
        <taxon>Micrococcales</taxon>
        <taxon>Micrococcaceae</taxon>
        <taxon>Zhihengliuella</taxon>
    </lineage>
</organism>
<dbReference type="Proteomes" id="UP001501536">
    <property type="component" value="Unassembled WGS sequence"/>
</dbReference>
<evidence type="ECO:0000256" key="2">
    <source>
        <dbReference type="SAM" id="Phobius"/>
    </source>
</evidence>
<feature type="compositionally biased region" description="Pro residues" evidence="1">
    <location>
        <begin position="195"/>
        <end position="204"/>
    </location>
</feature>